<accession>A0A6L7GFE4</accession>
<comment type="subcellular location">
    <subcellularLocation>
        <location evidence="1">Cell membrane</location>
        <topology evidence="1">Multi-pass membrane protein</topology>
    </subcellularLocation>
</comment>
<comment type="caution">
    <text evidence="8">The sequence shown here is derived from an EMBL/GenBank/DDBJ whole genome shotgun (WGS) entry which is preliminary data.</text>
</comment>
<keyword evidence="9" id="KW-1185">Reference proteome</keyword>
<dbReference type="Gene3D" id="1.20.120.1220">
    <property type="match status" value="1"/>
</dbReference>
<evidence type="ECO:0000256" key="1">
    <source>
        <dbReference type="ARBA" id="ARBA00004651"/>
    </source>
</evidence>
<reference evidence="8 9" key="1">
    <citation type="submission" date="2019-12" db="EMBL/GenBank/DDBJ databases">
        <title>Genomic-based taxomic classification of the family Erythrobacteraceae.</title>
        <authorList>
            <person name="Xu L."/>
        </authorList>
    </citation>
    <scope>NUCLEOTIDE SEQUENCE [LARGE SCALE GENOMIC DNA]</scope>
    <source>
        <strain evidence="8 9">KCTC 52259</strain>
    </source>
</reference>
<evidence type="ECO:0000256" key="3">
    <source>
        <dbReference type="ARBA" id="ARBA00022692"/>
    </source>
</evidence>
<sequence length="157" mass="16394">MLDQANLSSSALLALLAILVTYASWTDVKQRRIPNWVSAVTLVAGLSAAFAVGGIEQLGWSAAHFAVALVAGMILTAFRWIGAGDAKFYAAIAAWLPIQLGLWLLVSVALAGLVLLVAFSMKRRGRIARTSAGQSDFDKLPYGIAIGLGGLLAVALA</sequence>
<dbReference type="InterPro" id="IPR000045">
    <property type="entry name" value="Prepilin_IV_endopep_pep"/>
</dbReference>
<keyword evidence="5 6" id="KW-0472">Membrane</keyword>
<dbReference type="Proteomes" id="UP000473531">
    <property type="component" value="Unassembled WGS sequence"/>
</dbReference>
<feature type="transmembrane region" description="Helical" evidence="6">
    <location>
        <begin position="88"/>
        <end position="119"/>
    </location>
</feature>
<feature type="domain" description="Prepilin type IV endopeptidase peptidase" evidence="7">
    <location>
        <begin position="15"/>
        <end position="116"/>
    </location>
</feature>
<dbReference type="AlphaFoldDB" id="A0A6L7GFE4"/>
<dbReference type="GO" id="GO:0004190">
    <property type="term" value="F:aspartic-type endopeptidase activity"/>
    <property type="evidence" value="ECO:0007669"/>
    <property type="project" value="InterPro"/>
</dbReference>
<evidence type="ECO:0000256" key="2">
    <source>
        <dbReference type="ARBA" id="ARBA00022475"/>
    </source>
</evidence>
<dbReference type="InterPro" id="IPR052218">
    <property type="entry name" value="Preflagellin_Peptidase"/>
</dbReference>
<keyword evidence="3 6" id="KW-0812">Transmembrane</keyword>
<gene>
    <name evidence="8" type="ORF">GRI44_08370</name>
</gene>
<organism evidence="8 9">
    <name type="scientific">Allopontixanthobacter confluentis</name>
    <dbReference type="NCBI Taxonomy" id="1849021"/>
    <lineage>
        <taxon>Bacteria</taxon>
        <taxon>Pseudomonadati</taxon>
        <taxon>Pseudomonadota</taxon>
        <taxon>Alphaproteobacteria</taxon>
        <taxon>Sphingomonadales</taxon>
        <taxon>Erythrobacteraceae</taxon>
        <taxon>Allopontixanthobacter</taxon>
    </lineage>
</organism>
<dbReference type="PANTHER" id="PTHR36506">
    <property type="entry name" value="PREFLAGELLIN PEPTIDASE"/>
    <property type="match status" value="1"/>
</dbReference>
<evidence type="ECO:0000256" key="4">
    <source>
        <dbReference type="ARBA" id="ARBA00022989"/>
    </source>
</evidence>
<dbReference type="Pfam" id="PF01478">
    <property type="entry name" value="Peptidase_A24"/>
    <property type="match status" value="1"/>
</dbReference>
<protein>
    <submittedName>
        <fullName evidence="8">Peptidase A24</fullName>
    </submittedName>
</protein>
<evidence type="ECO:0000313" key="9">
    <source>
        <dbReference type="Proteomes" id="UP000473531"/>
    </source>
</evidence>
<evidence type="ECO:0000256" key="5">
    <source>
        <dbReference type="ARBA" id="ARBA00023136"/>
    </source>
</evidence>
<evidence type="ECO:0000259" key="7">
    <source>
        <dbReference type="Pfam" id="PF01478"/>
    </source>
</evidence>
<dbReference type="EMBL" id="WTYU01000002">
    <property type="protein sequence ID" value="MXP14763.1"/>
    <property type="molecule type" value="Genomic_DNA"/>
</dbReference>
<evidence type="ECO:0000256" key="6">
    <source>
        <dbReference type="SAM" id="Phobius"/>
    </source>
</evidence>
<evidence type="ECO:0000313" key="8">
    <source>
        <dbReference type="EMBL" id="MXP14763.1"/>
    </source>
</evidence>
<dbReference type="OrthoDB" id="5329005at2"/>
<keyword evidence="4 6" id="KW-1133">Transmembrane helix</keyword>
<dbReference type="GO" id="GO:0005886">
    <property type="term" value="C:plasma membrane"/>
    <property type="evidence" value="ECO:0007669"/>
    <property type="project" value="UniProtKB-SubCell"/>
</dbReference>
<proteinExistence type="predicted"/>
<name>A0A6L7GFE4_9SPHN</name>
<dbReference type="PANTHER" id="PTHR36506:SF1">
    <property type="entry name" value="PREFLAGELLIN PEPTIDASE"/>
    <property type="match status" value="1"/>
</dbReference>
<dbReference type="RefSeq" id="WP_160601381.1">
    <property type="nucleotide sequence ID" value="NZ_WTYU01000002.1"/>
</dbReference>
<feature type="transmembrane region" description="Helical" evidence="6">
    <location>
        <begin position="33"/>
        <end position="55"/>
    </location>
</feature>
<keyword evidence="2" id="KW-1003">Cell membrane</keyword>
<feature type="transmembrane region" description="Helical" evidence="6">
    <location>
        <begin position="62"/>
        <end position="82"/>
    </location>
</feature>